<feature type="transmembrane region" description="Helical" evidence="11">
    <location>
        <begin position="925"/>
        <end position="952"/>
    </location>
</feature>
<evidence type="ECO:0000256" key="5">
    <source>
        <dbReference type="ARBA" id="ARBA00022679"/>
    </source>
</evidence>
<dbReference type="AlphaFoldDB" id="A0AAD3CI87"/>
<evidence type="ECO:0000256" key="3">
    <source>
        <dbReference type="ARBA" id="ARBA00008695"/>
    </source>
</evidence>
<protein>
    <recommendedName>
        <fullName evidence="14">GPI ethanolamine phosphate transferase 3</fullName>
    </recommendedName>
</protein>
<dbReference type="InterPro" id="IPR017850">
    <property type="entry name" value="Alkaline_phosphatase_core_sf"/>
</dbReference>
<evidence type="ECO:0000256" key="6">
    <source>
        <dbReference type="ARBA" id="ARBA00022692"/>
    </source>
</evidence>
<proteinExistence type="inferred from homology"/>
<feature type="transmembrane region" description="Helical" evidence="11">
    <location>
        <begin position="618"/>
        <end position="636"/>
    </location>
</feature>
<dbReference type="CDD" id="cd16023">
    <property type="entry name" value="GPI_EPT_3"/>
    <property type="match status" value="1"/>
</dbReference>
<gene>
    <name evidence="12" type="ORF">CTEN210_03076</name>
</gene>
<comment type="subcellular location">
    <subcellularLocation>
        <location evidence="1">Endoplasmic reticulum membrane</location>
        <topology evidence="1">Multi-pass membrane protein</topology>
    </subcellularLocation>
</comment>
<feature type="transmembrane region" description="Helical" evidence="11">
    <location>
        <begin position="780"/>
        <end position="809"/>
    </location>
</feature>
<keyword evidence="7" id="KW-0256">Endoplasmic reticulum</keyword>
<dbReference type="InterPro" id="IPR037675">
    <property type="entry name" value="PIG-O_N"/>
</dbReference>
<dbReference type="GO" id="GO:0005789">
    <property type="term" value="C:endoplasmic reticulum membrane"/>
    <property type="evidence" value="ECO:0007669"/>
    <property type="project" value="UniProtKB-SubCell"/>
</dbReference>
<dbReference type="GO" id="GO:0051377">
    <property type="term" value="F:mannose-ethanolamine phosphotransferase activity"/>
    <property type="evidence" value="ECO:0007669"/>
    <property type="project" value="InterPro"/>
</dbReference>
<comment type="similarity">
    <text evidence="3">Belongs to the PIGG/PIGN/PIGO family. PIGO subfamily.</text>
</comment>
<dbReference type="InterPro" id="IPR002591">
    <property type="entry name" value="Phosphodiest/P_Trfase"/>
</dbReference>
<comment type="pathway">
    <text evidence="2">Glycolipid biosynthesis; glycosylphosphatidylinositol-anchor biosynthesis.</text>
</comment>
<reference evidence="12 13" key="1">
    <citation type="journal article" date="2021" name="Sci. Rep.">
        <title>The genome of the diatom Chaetoceros tenuissimus carries an ancient integrated fragment of an extant virus.</title>
        <authorList>
            <person name="Hongo Y."/>
            <person name="Kimura K."/>
            <person name="Takaki Y."/>
            <person name="Yoshida Y."/>
            <person name="Baba S."/>
            <person name="Kobayashi G."/>
            <person name="Nagasaki K."/>
            <person name="Hano T."/>
            <person name="Tomaru Y."/>
        </authorList>
    </citation>
    <scope>NUCLEOTIDE SEQUENCE [LARGE SCALE GENOMIC DNA]</scope>
    <source>
        <strain evidence="12 13">NIES-3715</strain>
    </source>
</reference>
<keyword evidence="13" id="KW-1185">Reference proteome</keyword>
<dbReference type="Gene3D" id="3.40.720.10">
    <property type="entry name" value="Alkaline Phosphatase, subunit A"/>
    <property type="match status" value="1"/>
</dbReference>
<evidence type="ECO:0008006" key="14">
    <source>
        <dbReference type="Google" id="ProtNLM"/>
    </source>
</evidence>
<keyword evidence="5" id="KW-0808">Transferase</keyword>
<keyword evidence="10" id="KW-0325">Glycoprotein</keyword>
<feature type="transmembrane region" description="Helical" evidence="11">
    <location>
        <begin position="588"/>
        <end position="612"/>
    </location>
</feature>
<dbReference type="PANTHER" id="PTHR23071">
    <property type="entry name" value="PHOSPHATIDYLINOSITOL GLYCAN"/>
    <property type="match status" value="1"/>
</dbReference>
<feature type="transmembrane region" description="Helical" evidence="11">
    <location>
        <begin position="17"/>
        <end position="37"/>
    </location>
</feature>
<evidence type="ECO:0000256" key="11">
    <source>
        <dbReference type="SAM" id="Phobius"/>
    </source>
</evidence>
<dbReference type="SUPFAM" id="SSF53649">
    <property type="entry name" value="Alkaline phosphatase-like"/>
    <property type="match status" value="1"/>
</dbReference>
<keyword evidence="9 11" id="KW-0472">Membrane</keyword>
<keyword evidence="8 11" id="KW-1133">Transmembrane helix</keyword>
<evidence type="ECO:0000256" key="10">
    <source>
        <dbReference type="ARBA" id="ARBA00023180"/>
    </source>
</evidence>
<evidence type="ECO:0000256" key="9">
    <source>
        <dbReference type="ARBA" id="ARBA00023136"/>
    </source>
</evidence>
<organism evidence="12 13">
    <name type="scientific">Chaetoceros tenuissimus</name>
    <dbReference type="NCBI Taxonomy" id="426638"/>
    <lineage>
        <taxon>Eukaryota</taxon>
        <taxon>Sar</taxon>
        <taxon>Stramenopiles</taxon>
        <taxon>Ochrophyta</taxon>
        <taxon>Bacillariophyta</taxon>
        <taxon>Coscinodiscophyceae</taxon>
        <taxon>Chaetocerotophycidae</taxon>
        <taxon>Chaetocerotales</taxon>
        <taxon>Chaetocerotaceae</taxon>
        <taxon>Chaetoceros</taxon>
    </lineage>
</organism>
<dbReference type="Proteomes" id="UP001054902">
    <property type="component" value="Unassembled WGS sequence"/>
</dbReference>
<evidence type="ECO:0000256" key="1">
    <source>
        <dbReference type="ARBA" id="ARBA00004477"/>
    </source>
</evidence>
<keyword evidence="6 11" id="KW-0812">Transmembrane</keyword>
<accession>A0AAD3CI87</accession>
<dbReference type="GO" id="GO:0006506">
    <property type="term" value="P:GPI anchor biosynthetic process"/>
    <property type="evidence" value="ECO:0007669"/>
    <property type="project" value="UniProtKB-KW"/>
</dbReference>
<evidence type="ECO:0000256" key="2">
    <source>
        <dbReference type="ARBA" id="ARBA00004687"/>
    </source>
</evidence>
<sequence length="965" mass="108052">MNSESIRPLLQSKRIQIFNLLLTLFGIYKFTSAFFLAKKSMPHVSSCDPNSASDLLKNVLGFSDTHVDKLRTLGILSTHNQDDNQANGCWMPRRVDSIAIIVVDALRFDFALEHLPLSIGSRIDKELKLESKFEDEEKALNGTVNDKQKNESSMTFNIDRGQSQLFQFLADPPTVTMQRLKGLTTGGLPTFADISGSFGGANVDEDSWVQQMYNVDYHKRGLAQHGKMAFVGDDTWVDLFPHEFHEAHPYPSFNTRDLDTVDNGCLKHLPRLLHHFGSNSLMENGADVQNNTYFELLVTHFLGVDHVGHTYGPHNSHMDTKLEQMDDALQTILGKIDEAKDVCQVAFIFGDHGMTEDGNHGGGSDEETHAALFAHYSPGCGDLGPSLDLNGSEVGKHSEEAFKSINQIDLVPTIALLLGLPIPFANLGGAVPALLPPLIRNETHTIPQVIEAPFVATALALNAAQVWDYLSTYSSSANRLPDDSMMELKAILDDATNRLKSALDQNGGFDSVVYREACGLYRYFLFSATDLGKKVWTKFDTFGMNLGIVILLLALFIQLILIFLVGMKTNQKEMKSDALSSLDRKQKFVEYFVLGGTIVMHCVLLTFSNSYISAEGSIVMYLLGIICIMIALFTYLKEETDDGSLVQNISAPLMIAACARLNELFISGHGMDPSIRAHWAHRHSVFLTSLIIMALIRIMYFNRRRTEDGKLHAAMDILTSSLLAFSWHEKRSEEVHRQGYLTTRFAMLLCVVGFFMELYKMRLHSTSQGGYATFHRQNRLLGKVILFVVTVTGPSAAASSVLFVIQYAVFSLLIQKQSKIQPPMIAMMWRLCVRHSFFATGHACSFNRLQYSAAFVAFETFKYGPAGISLFLNTFGWDIIGIFALANICQATENKIVLYYFFIYQQLETVIACISVSILKRHLMVWAVFAPRFVFSAIVLCLCSIHFIFSTYNDEKAHEQKRHQK</sequence>
<comment type="caution">
    <text evidence="12">The sequence shown here is derived from an EMBL/GenBank/DDBJ whole genome shotgun (WGS) entry which is preliminary data.</text>
</comment>
<evidence type="ECO:0000256" key="4">
    <source>
        <dbReference type="ARBA" id="ARBA00022502"/>
    </source>
</evidence>
<evidence type="ECO:0000256" key="8">
    <source>
        <dbReference type="ARBA" id="ARBA00022989"/>
    </source>
</evidence>
<name>A0AAD3CI87_9STRA</name>
<dbReference type="InterPro" id="IPR039524">
    <property type="entry name" value="PIGO/GPI13"/>
</dbReference>
<evidence type="ECO:0000313" key="13">
    <source>
        <dbReference type="Proteomes" id="UP001054902"/>
    </source>
</evidence>
<keyword evidence="4" id="KW-0337">GPI-anchor biosynthesis</keyword>
<evidence type="ECO:0000313" key="12">
    <source>
        <dbReference type="EMBL" id="GFH46602.1"/>
    </source>
</evidence>
<evidence type="ECO:0000256" key="7">
    <source>
        <dbReference type="ARBA" id="ARBA00022824"/>
    </source>
</evidence>
<feature type="transmembrane region" description="Helical" evidence="11">
    <location>
        <begin position="898"/>
        <end position="919"/>
    </location>
</feature>
<feature type="transmembrane region" description="Helical" evidence="11">
    <location>
        <begin position="679"/>
        <end position="699"/>
    </location>
</feature>
<feature type="transmembrane region" description="Helical" evidence="11">
    <location>
        <begin position="866"/>
        <end position="886"/>
    </location>
</feature>
<feature type="transmembrane region" description="Helical" evidence="11">
    <location>
        <begin position="740"/>
        <end position="759"/>
    </location>
</feature>
<dbReference type="PANTHER" id="PTHR23071:SF1">
    <property type="entry name" value="GPI ETHANOLAMINE PHOSPHATE TRANSFERASE 3"/>
    <property type="match status" value="1"/>
</dbReference>
<dbReference type="EMBL" id="BLLK01000022">
    <property type="protein sequence ID" value="GFH46602.1"/>
    <property type="molecule type" value="Genomic_DNA"/>
</dbReference>
<dbReference type="Pfam" id="PF01663">
    <property type="entry name" value="Phosphodiest"/>
    <property type="match status" value="1"/>
</dbReference>
<feature type="transmembrane region" description="Helical" evidence="11">
    <location>
        <begin position="542"/>
        <end position="567"/>
    </location>
</feature>